<protein>
    <submittedName>
        <fullName evidence="1">Uncharacterized protein</fullName>
    </submittedName>
</protein>
<dbReference type="AlphaFoldDB" id="A0A0G1HET1"/>
<dbReference type="EMBL" id="LCIA01000007">
    <property type="protein sequence ID" value="KKT45360.1"/>
    <property type="molecule type" value="Genomic_DNA"/>
</dbReference>
<dbReference type="Proteomes" id="UP000034128">
    <property type="component" value="Unassembled WGS sequence"/>
</dbReference>
<evidence type="ECO:0000313" key="2">
    <source>
        <dbReference type="Proteomes" id="UP000034128"/>
    </source>
</evidence>
<reference evidence="1 2" key="1">
    <citation type="journal article" date="2015" name="Nature">
        <title>rRNA introns, odd ribosomes, and small enigmatic genomes across a large radiation of phyla.</title>
        <authorList>
            <person name="Brown C.T."/>
            <person name="Hug L.A."/>
            <person name="Thomas B.C."/>
            <person name="Sharon I."/>
            <person name="Castelle C.J."/>
            <person name="Singh A."/>
            <person name="Wilkins M.J."/>
            <person name="Williams K.H."/>
            <person name="Banfield J.F."/>
        </authorList>
    </citation>
    <scope>NUCLEOTIDE SEQUENCE [LARGE SCALE GENOMIC DNA]</scope>
</reference>
<proteinExistence type="predicted"/>
<sequence>MDQTNGIVLPVRDVKIVDGIKCFNLGVDEEDTETAFKVPFRLVPVSSIYYGIRALVSNLDPLIEQATREEPNPEAVELIQKFGVGTQRVFGAYAFKKLVPPEWRIKRMRNQPEWIQETEGSSARIKSGN</sequence>
<accession>A0A0G1HET1</accession>
<evidence type="ECO:0000313" key="1">
    <source>
        <dbReference type="EMBL" id="KKT45360.1"/>
    </source>
</evidence>
<organism evidence="1 2">
    <name type="scientific">candidate division WWE3 bacterium GW2011_GWA2_44_16</name>
    <dbReference type="NCBI Taxonomy" id="1619110"/>
    <lineage>
        <taxon>Bacteria</taxon>
        <taxon>Katanobacteria</taxon>
    </lineage>
</organism>
<comment type="caution">
    <text evidence="1">The sequence shown here is derived from an EMBL/GenBank/DDBJ whole genome shotgun (WGS) entry which is preliminary data.</text>
</comment>
<gene>
    <name evidence="1" type="ORF">UW36_C0007G0041</name>
</gene>
<name>A0A0G1HET1_UNCKA</name>